<feature type="compositionally biased region" description="Basic residues" evidence="1">
    <location>
        <begin position="1023"/>
        <end position="1034"/>
    </location>
</feature>
<evidence type="ECO:0000313" key="3">
    <source>
        <dbReference type="WBParaSite" id="Pan_g4252.t1"/>
    </source>
</evidence>
<dbReference type="WBParaSite" id="Pan_g4252.t1">
    <property type="protein sequence ID" value="Pan_g4252.t1"/>
    <property type="gene ID" value="Pan_g4252"/>
</dbReference>
<feature type="compositionally biased region" description="Basic and acidic residues" evidence="1">
    <location>
        <begin position="1684"/>
        <end position="1693"/>
    </location>
</feature>
<feature type="region of interest" description="Disordered" evidence="1">
    <location>
        <begin position="1713"/>
        <end position="1782"/>
    </location>
</feature>
<feature type="compositionally biased region" description="Polar residues" evidence="1">
    <location>
        <begin position="1748"/>
        <end position="1760"/>
    </location>
</feature>
<proteinExistence type="predicted"/>
<organism evidence="2 3">
    <name type="scientific">Panagrellus redivivus</name>
    <name type="common">Microworm</name>
    <dbReference type="NCBI Taxonomy" id="6233"/>
    <lineage>
        <taxon>Eukaryota</taxon>
        <taxon>Metazoa</taxon>
        <taxon>Ecdysozoa</taxon>
        <taxon>Nematoda</taxon>
        <taxon>Chromadorea</taxon>
        <taxon>Rhabditida</taxon>
        <taxon>Tylenchina</taxon>
        <taxon>Panagrolaimomorpha</taxon>
        <taxon>Panagrolaimoidea</taxon>
        <taxon>Panagrolaimidae</taxon>
        <taxon>Panagrellus</taxon>
    </lineage>
</organism>
<evidence type="ECO:0000313" key="2">
    <source>
        <dbReference type="Proteomes" id="UP000492821"/>
    </source>
</evidence>
<evidence type="ECO:0000256" key="1">
    <source>
        <dbReference type="SAM" id="MobiDB-lite"/>
    </source>
</evidence>
<feature type="compositionally biased region" description="Low complexity" evidence="1">
    <location>
        <begin position="1185"/>
        <end position="1203"/>
    </location>
</feature>
<feature type="compositionally biased region" description="Basic and acidic residues" evidence="1">
    <location>
        <begin position="1625"/>
        <end position="1675"/>
    </location>
</feature>
<feature type="region of interest" description="Disordered" evidence="1">
    <location>
        <begin position="1988"/>
        <end position="2179"/>
    </location>
</feature>
<feature type="compositionally biased region" description="Basic and acidic residues" evidence="1">
    <location>
        <begin position="1224"/>
        <end position="1238"/>
    </location>
</feature>
<accession>A0A7E4VXM0</accession>
<dbReference type="Proteomes" id="UP000492821">
    <property type="component" value="Unassembled WGS sequence"/>
</dbReference>
<feature type="compositionally biased region" description="Low complexity" evidence="1">
    <location>
        <begin position="2094"/>
        <end position="2112"/>
    </location>
</feature>
<keyword evidence="2" id="KW-1185">Reference proteome</keyword>
<name>A0A7E4VXM0_PANRE</name>
<feature type="compositionally biased region" description="Basic and acidic residues" evidence="1">
    <location>
        <begin position="2018"/>
        <end position="2027"/>
    </location>
</feature>
<feature type="region of interest" description="Disordered" evidence="1">
    <location>
        <begin position="1584"/>
        <end position="1693"/>
    </location>
</feature>
<sequence length="2179" mass="247084">MSNVDASVIVDGRCKLCDVALPMAANRTPHLESESHIKKHSIWQFFTKELCNTKPDQASLLATRYLLAGVPVIGAEHIYELLIDEEKNERIWLCSICHVADWALATVDEHIHSREHVKNCLQNIKITDNKTHWDKVLEQVKTAPESDHSAIEHAEFLAAVRARPWDATTVPVAYLYPTEKEELIARLKLRDSEEVTRDLDSRRLVEEVTDLHNVEYCTICNESYFVHSDNSDATELRELHLSSLTHQTVALFKAHVQALAKTKTPGLPSFVTPKEGYGFTVNQIDETAYGAPVGLEHCVVFAPENDVLCLLCCCVVPEKETGAHFSSELHSERYLRSLSPSTVINIDHEPAEARRKKLTEEFSSRSWPEVNHWVVNGSLPKVFQKIAYPEKRNLLVKKTDIVNYKNSKVAICDVCNVSFLSSNISNYESHIFTDEHFEKLLAKQKIDRDERSFINEFSDLPMNPRKSKNPFWRDIGPITSVQNFGEYGMELIFKDVVSEKYICTCCYDTFDIEDKDVVVNHARSLQHIQAALSILNKDMAARLVFTRNETELKHLTLMYLQNYKAPIWEPKLRTFDPMTAYRLNRIVKIPRTLIRLTVMEPFSRDSYIRDNKLAGETGDIVIPDDDDCVCLTRALSLTNLLVIKVNPKNAVLWCMDCQLSFSLKLEDFKTVWIDHMLSDMHWERSVEISRNMLGRNYVKDEVSVYQPVPYDHSATPGKKKVSWVWNDDTHSFEFCINGKILHTDVLHRENFHGVSNLYCSLCCENLPLASQGVTSHVRSLKHIFFYMHKYFSKEVGKIESILTENASEIATARLILRDFVTDTLRVMPNAVGKVGLYDANPRDNIAPEVQEILASEARVNTHQMLLVRTLVKVSQLPTTAAPHSFHDLSTEVPKAVNPKSQVLLQLVLNNVVNNAKFPDTRPPELGPIITVPTPNPSMVRIEPAPKKETRPFIPPNGPVISKIKLGQNGVPTIQLAPTVAPVPPVGVPMPVPPPMVPVKLPVAAMDEPMDISDGEPEPVKQPPPRRHRRSRSRSRTPDRYGGSSIAAQYARDYGLDSPARRRSPIQRSRSPSAKKSRFSPARSPSASRKSRFSPNEEASRNVYRKYSRSRSPDFHHRRPRSPSPQQRHIPDEPPRRFTDKPSRFTDDFAARDAYSRQFAEPERRIRESSRSQSPNRRRFTENRRPSPTRYRSPSRSRSPIIPINGYGSPPRRSYNEYPNNGNDSRSRSPIDSKHEVLQAHRGRRSPSPLQRGRRTPSPMQRQYQEYSRNHGNSRSMSRSDSRHSLTMDVSNSSRPDSRHFMHEDPNGMHCLVPPQQPVIEMPKPAVHAPATFEELRRQQMIANLPKITPDTTILPTVDLTKPPPPIPGAPVVMPPVYGMPPPLNYGMPPPMISTYGGFPPAIPPPIVDIEAAKAKAKRDLYDRDLSKIETIPELVNYLEQQGQDPIPPTDPPLLFNDVVKKKKGLLGANLLAQVLCYDQPELETYLCTLCREWTTVSEIFNHLKSPTHRLNYLSKMYKAQYAKAIIHDDIATRDKVLNESAMKISALEGSKECNIRMRCILNVYQIGRIWPQYEQYVDNSWKIDDDDEFQQPPSKAPAPPQSSQDSRDRRTRESDRPSDAGSSSRRGDRDRERERERERDSHREKERGRERERDRDRHDRDRERRRSRSPRDSNSNRRSRRSRTPVDNRPIWEKQAEMMRSVIDAAALHPTADIDEIERRKEVKSRKPVKPETPGYGNGNGFEEEWNKQFNSNDFSNNSMEAPPEPKLTAAEKRKREQEAEKAKLKEAQKFISTLVLISQEAAGPQGVDKDIVDRICAENNVDPEEVFSEEVLDDAGKRVGGDMIVTFTAIAHHYKNPLQPPPRVLQERAAKNQPHAVSILQQIGLDKSAIAVLLRKVTKAKLGEEAPAATRFSSRAGMTPEEKRLRRGKRGGVKNRLKAMNSAARAANANFEPYPDEYSASAGYEDPYSEPGLPAGYYERFVQTTAKRPPAGHNRHPPPSRAPPGGGYYDYETNSHPYEEHRRHAEPPQAYGQRYDYPEYPASSRAPPPPSQSASARAQLASMPHASPPQTSSRSSMPYYADPEPTTDFRSMPRGAPPAGYGYGAPSKAPPQSAHGDYHHPSTSRQYPSKDPYNFDSYGANPSAAAQPPPTRIPVNNPASAPSRNWEDAAQELSNLFK</sequence>
<feature type="compositionally biased region" description="Basic and acidic residues" evidence="1">
    <location>
        <begin position="1770"/>
        <end position="1782"/>
    </location>
</feature>
<reference evidence="3" key="2">
    <citation type="submission" date="2020-10" db="UniProtKB">
        <authorList>
            <consortium name="WormBaseParasite"/>
        </authorList>
    </citation>
    <scope>IDENTIFICATION</scope>
</reference>
<feature type="compositionally biased region" description="Basic and acidic residues" evidence="1">
    <location>
        <begin position="1605"/>
        <end position="1618"/>
    </location>
</feature>
<feature type="compositionally biased region" description="Low complexity" evidence="1">
    <location>
        <begin position="1078"/>
        <end position="1087"/>
    </location>
</feature>
<feature type="compositionally biased region" description="Polar residues" evidence="1">
    <location>
        <begin position="1257"/>
        <end position="1272"/>
    </location>
</feature>
<protein>
    <submittedName>
        <fullName evidence="3">C2H2-type domain-containing protein</fullName>
    </submittedName>
</protein>
<feature type="compositionally biased region" description="Basic and acidic residues" evidence="1">
    <location>
        <begin position="1128"/>
        <end position="1169"/>
    </location>
</feature>
<reference evidence="2" key="1">
    <citation type="journal article" date="2013" name="Genetics">
        <title>The draft genome and transcriptome of Panagrellus redivivus are shaped by the harsh demands of a free-living lifestyle.</title>
        <authorList>
            <person name="Srinivasan J."/>
            <person name="Dillman A.R."/>
            <person name="Macchietto M.G."/>
            <person name="Heikkinen L."/>
            <person name="Lakso M."/>
            <person name="Fracchia K.M."/>
            <person name="Antoshechkin I."/>
            <person name="Mortazavi A."/>
            <person name="Wong G."/>
            <person name="Sternberg P.W."/>
        </authorList>
    </citation>
    <scope>NUCLEOTIDE SEQUENCE [LARGE SCALE GENOMIC DNA]</scope>
    <source>
        <strain evidence="2">MT8872</strain>
    </source>
</reference>
<feature type="region of interest" description="Disordered" evidence="1">
    <location>
        <begin position="1008"/>
        <end position="1300"/>
    </location>
</feature>